<dbReference type="Pfam" id="PF00392">
    <property type="entry name" value="GntR"/>
    <property type="match status" value="1"/>
</dbReference>
<dbReference type="GO" id="GO:0003700">
    <property type="term" value="F:DNA-binding transcription factor activity"/>
    <property type="evidence" value="ECO:0007669"/>
    <property type="project" value="UniProtKB-UniRule"/>
</dbReference>
<dbReference type="Gene3D" id="1.10.10.10">
    <property type="entry name" value="Winged helix-like DNA-binding domain superfamily/Winged helix DNA-binding domain"/>
    <property type="match status" value="1"/>
</dbReference>
<dbReference type="PRINTS" id="PR00035">
    <property type="entry name" value="HTHGNTR"/>
</dbReference>
<dbReference type="PANTHER" id="PTHR44846">
    <property type="entry name" value="MANNOSYL-D-GLYCERATE TRANSPORT/METABOLISM SYSTEM REPRESSOR MNGR-RELATED"/>
    <property type="match status" value="1"/>
</dbReference>
<dbReference type="OrthoDB" id="9808698at2"/>
<keyword evidence="2" id="KW-0238">DNA-binding</keyword>
<dbReference type="InterPro" id="IPR010248">
    <property type="entry name" value="His_ut_repres"/>
</dbReference>
<keyword evidence="1" id="KW-0805">Transcription regulation</keyword>
<dbReference type="SMART" id="SM00866">
    <property type="entry name" value="UTRA"/>
    <property type="match status" value="1"/>
</dbReference>
<dbReference type="Proteomes" id="UP000321933">
    <property type="component" value="Unassembled WGS sequence"/>
</dbReference>
<dbReference type="InterPro" id="IPR000524">
    <property type="entry name" value="Tscrpt_reg_HTH_GntR"/>
</dbReference>
<dbReference type="SUPFAM" id="SSF64288">
    <property type="entry name" value="Chorismate lyase-like"/>
    <property type="match status" value="1"/>
</dbReference>
<evidence type="ECO:0000256" key="2">
    <source>
        <dbReference type="ARBA" id="ARBA00023125"/>
    </source>
</evidence>
<dbReference type="PANTHER" id="PTHR44846:SF16">
    <property type="entry name" value="TRANSCRIPTIONAL REGULATOR PHNF-RELATED"/>
    <property type="match status" value="1"/>
</dbReference>
<dbReference type="EMBL" id="VRYZ01000004">
    <property type="protein sequence ID" value="TXS91709.1"/>
    <property type="molecule type" value="Genomic_DNA"/>
</dbReference>
<reference evidence="6 7" key="1">
    <citation type="submission" date="2019-08" db="EMBL/GenBank/DDBJ databases">
        <title>Parahaliea maris sp. nov., isolated from the surface seawater.</title>
        <authorList>
            <person name="Liu Y."/>
        </authorList>
    </citation>
    <scope>NUCLEOTIDE SEQUENCE [LARGE SCALE GENOMIC DNA]</scope>
    <source>
        <strain evidence="6 7">S2-26</strain>
    </source>
</reference>
<dbReference type="InterPro" id="IPR036388">
    <property type="entry name" value="WH-like_DNA-bd_sf"/>
</dbReference>
<dbReference type="InterPro" id="IPR050679">
    <property type="entry name" value="Bact_HTH_transcr_reg"/>
</dbReference>
<evidence type="ECO:0000256" key="4">
    <source>
        <dbReference type="NCBIfam" id="TIGR02018"/>
    </source>
</evidence>
<dbReference type="CDD" id="cd07377">
    <property type="entry name" value="WHTH_GntR"/>
    <property type="match status" value="1"/>
</dbReference>
<dbReference type="NCBIfam" id="TIGR02018">
    <property type="entry name" value="his_ut_repres"/>
    <property type="match status" value="1"/>
</dbReference>
<dbReference type="GO" id="GO:0045892">
    <property type="term" value="P:negative regulation of DNA-templated transcription"/>
    <property type="evidence" value="ECO:0007669"/>
    <property type="project" value="UniProtKB-UniRule"/>
</dbReference>
<dbReference type="SUPFAM" id="SSF46785">
    <property type="entry name" value="Winged helix' DNA-binding domain"/>
    <property type="match status" value="1"/>
</dbReference>
<dbReference type="Pfam" id="PF07702">
    <property type="entry name" value="UTRA"/>
    <property type="match status" value="1"/>
</dbReference>
<dbReference type="Gene3D" id="3.40.1410.10">
    <property type="entry name" value="Chorismate lyase-like"/>
    <property type="match status" value="1"/>
</dbReference>
<organism evidence="6 7">
    <name type="scientific">Parahaliea aestuarii</name>
    <dbReference type="NCBI Taxonomy" id="1852021"/>
    <lineage>
        <taxon>Bacteria</taxon>
        <taxon>Pseudomonadati</taxon>
        <taxon>Pseudomonadota</taxon>
        <taxon>Gammaproteobacteria</taxon>
        <taxon>Cellvibrionales</taxon>
        <taxon>Halieaceae</taxon>
        <taxon>Parahaliea</taxon>
    </lineage>
</organism>
<proteinExistence type="predicted"/>
<evidence type="ECO:0000256" key="1">
    <source>
        <dbReference type="ARBA" id="ARBA00023015"/>
    </source>
</evidence>
<evidence type="ECO:0000256" key="3">
    <source>
        <dbReference type="ARBA" id="ARBA00023163"/>
    </source>
</evidence>
<dbReference type="SMART" id="SM00345">
    <property type="entry name" value="HTH_GNTR"/>
    <property type="match status" value="1"/>
</dbReference>
<keyword evidence="7" id="KW-1185">Reference proteome</keyword>
<sequence length="233" mass="25671">MSIPQYARIKEALRRRIEHAELRPGDRVPSENQLVAEFGVSRMTARRALLELADEGLLQRTQGLGSFVADLRPMSSISQIRNIAEEIRQRGHHHSCRVIALDELPAPPELAAHMGLVEGELLYHSVLVHLEDALPLQWESRHVTASLAPGYLQQDFSQTTPSAYLSAVAPLAEADQTVEAVLPEAPVAEALAMAPGEPCLKITRRTFSHRGVVSLAQLLHPGNRYRLGSHIDA</sequence>
<evidence type="ECO:0000313" key="7">
    <source>
        <dbReference type="Proteomes" id="UP000321933"/>
    </source>
</evidence>
<dbReference type="GO" id="GO:0003677">
    <property type="term" value="F:DNA binding"/>
    <property type="evidence" value="ECO:0007669"/>
    <property type="project" value="UniProtKB-UniRule"/>
</dbReference>
<dbReference type="InterPro" id="IPR011663">
    <property type="entry name" value="UTRA"/>
</dbReference>
<feature type="domain" description="HTH gntR-type" evidence="5">
    <location>
        <begin position="3"/>
        <end position="71"/>
    </location>
</feature>
<dbReference type="InterPro" id="IPR028978">
    <property type="entry name" value="Chorismate_lyase_/UTRA_dom_sf"/>
</dbReference>
<evidence type="ECO:0000313" key="6">
    <source>
        <dbReference type="EMBL" id="TXS91709.1"/>
    </source>
</evidence>
<dbReference type="AlphaFoldDB" id="A0A5C8ZV63"/>
<dbReference type="PROSITE" id="PS50949">
    <property type="entry name" value="HTH_GNTR"/>
    <property type="match status" value="1"/>
</dbReference>
<protein>
    <recommendedName>
        <fullName evidence="4">Histidine utilization repressor</fullName>
    </recommendedName>
</protein>
<dbReference type="RefSeq" id="WP_148064395.1">
    <property type="nucleotide sequence ID" value="NZ_VRYZ01000004.1"/>
</dbReference>
<dbReference type="GO" id="GO:0006547">
    <property type="term" value="P:L-histidine metabolic process"/>
    <property type="evidence" value="ECO:0007669"/>
    <property type="project" value="UniProtKB-UniRule"/>
</dbReference>
<comment type="caution">
    <text evidence="6">The sequence shown here is derived from an EMBL/GenBank/DDBJ whole genome shotgun (WGS) entry which is preliminary data.</text>
</comment>
<dbReference type="FunFam" id="1.10.10.10:FF:000079">
    <property type="entry name" value="GntR family transcriptional regulator"/>
    <property type="match status" value="1"/>
</dbReference>
<accession>A0A5C8ZV63</accession>
<keyword evidence="3" id="KW-0804">Transcription</keyword>
<gene>
    <name evidence="6" type="primary">hutC</name>
    <name evidence="6" type="ORF">FVW59_11170</name>
</gene>
<evidence type="ECO:0000259" key="5">
    <source>
        <dbReference type="PROSITE" id="PS50949"/>
    </source>
</evidence>
<dbReference type="InterPro" id="IPR036390">
    <property type="entry name" value="WH_DNA-bd_sf"/>
</dbReference>
<name>A0A5C8ZV63_9GAMM</name>